<evidence type="ECO:0000256" key="2">
    <source>
        <dbReference type="ARBA" id="ARBA00009166"/>
    </source>
</evidence>
<keyword evidence="8" id="KW-1185">Reference proteome</keyword>
<dbReference type="InterPro" id="IPR050920">
    <property type="entry name" value="Nematode_rcpt-like_delta"/>
</dbReference>
<accession>A0AAN5CLU2</accession>
<evidence type="ECO:0000313" key="8">
    <source>
        <dbReference type="Proteomes" id="UP001328107"/>
    </source>
</evidence>
<dbReference type="GO" id="GO:0016020">
    <property type="term" value="C:membrane"/>
    <property type="evidence" value="ECO:0007669"/>
    <property type="project" value="UniProtKB-SubCell"/>
</dbReference>
<gene>
    <name evidence="7" type="ORF">PMAYCL1PPCAC_16885</name>
</gene>
<keyword evidence="4 6" id="KW-1133">Transmembrane helix</keyword>
<dbReference type="PANTHER" id="PTHR22945">
    <property type="entry name" value="SERPENTINE RECEPTOR, CLASS D DELTA"/>
    <property type="match status" value="1"/>
</dbReference>
<keyword evidence="3 6" id="KW-0812">Transmembrane</keyword>
<dbReference type="Proteomes" id="UP001328107">
    <property type="component" value="Unassembled WGS sequence"/>
</dbReference>
<dbReference type="AlphaFoldDB" id="A0AAN5CLU2"/>
<protein>
    <recommendedName>
        <fullName evidence="9">G protein-coupled receptor</fullName>
    </recommendedName>
</protein>
<sequence>VEFVKISITSLGISGIFFNSVLVYAILYHSPASLKIYACFFFASACCDILSLGAVVMSTANEIVFDGSCVIEFLGPCTLISEEACWISYGLTYVPDPLS</sequence>
<feature type="non-terminal residue" evidence="7">
    <location>
        <position position="1"/>
    </location>
</feature>
<evidence type="ECO:0008006" key="9">
    <source>
        <dbReference type="Google" id="ProtNLM"/>
    </source>
</evidence>
<feature type="non-terminal residue" evidence="7">
    <location>
        <position position="99"/>
    </location>
</feature>
<evidence type="ECO:0000313" key="7">
    <source>
        <dbReference type="EMBL" id="GMR46690.1"/>
    </source>
</evidence>
<evidence type="ECO:0000256" key="5">
    <source>
        <dbReference type="ARBA" id="ARBA00023136"/>
    </source>
</evidence>
<reference evidence="8" key="1">
    <citation type="submission" date="2022-10" db="EMBL/GenBank/DDBJ databases">
        <title>Genome assembly of Pristionchus species.</title>
        <authorList>
            <person name="Yoshida K."/>
            <person name="Sommer R.J."/>
        </authorList>
    </citation>
    <scope>NUCLEOTIDE SEQUENCE [LARGE SCALE GENOMIC DNA]</scope>
    <source>
        <strain evidence="8">RS5460</strain>
    </source>
</reference>
<dbReference type="EMBL" id="BTRK01000004">
    <property type="protein sequence ID" value="GMR46690.1"/>
    <property type="molecule type" value="Genomic_DNA"/>
</dbReference>
<comment type="similarity">
    <text evidence="2">Belongs to the nematode receptor-like protein srd family.</text>
</comment>
<evidence type="ECO:0000256" key="1">
    <source>
        <dbReference type="ARBA" id="ARBA00004141"/>
    </source>
</evidence>
<keyword evidence="5 6" id="KW-0472">Membrane</keyword>
<feature type="transmembrane region" description="Helical" evidence="6">
    <location>
        <begin position="34"/>
        <end position="57"/>
    </location>
</feature>
<comment type="subcellular location">
    <subcellularLocation>
        <location evidence="1">Membrane</location>
        <topology evidence="1">Multi-pass membrane protein</topology>
    </subcellularLocation>
</comment>
<comment type="caution">
    <text evidence="7">The sequence shown here is derived from an EMBL/GenBank/DDBJ whole genome shotgun (WGS) entry which is preliminary data.</text>
</comment>
<evidence type="ECO:0000256" key="3">
    <source>
        <dbReference type="ARBA" id="ARBA00022692"/>
    </source>
</evidence>
<feature type="transmembrane region" description="Helical" evidence="6">
    <location>
        <begin position="6"/>
        <end position="27"/>
    </location>
</feature>
<dbReference type="PANTHER" id="PTHR22945:SF40">
    <property type="entry name" value="SERPENTINE RECEPTOR, CLASS D (DELTA)-RELATED"/>
    <property type="match status" value="1"/>
</dbReference>
<name>A0AAN5CLU2_9BILA</name>
<organism evidence="7 8">
    <name type="scientific">Pristionchus mayeri</name>
    <dbReference type="NCBI Taxonomy" id="1317129"/>
    <lineage>
        <taxon>Eukaryota</taxon>
        <taxon>Metazoa</taxon>
        <taxon>Ecdysozoa</taxon>
        <taxon>Nematoda</taxon>
        <taxon>Chromadorea</taxon>
        <taxon>Rhabditida</taxon>
        <taxon>Rhabditina</taxon>
        <taxon>Diplogasteromorpha</taxon>
        <taxon>Diplogasteroidea</taxon>
        <taxon>Neodiplogasteridae</taxon>
        <taxon>Pristionchus</taxon>
    </lineage>
</organism>
<dbReference type="Pfam" id="PF10317">
    <property type="entry name" value="7TM_GPCR_Srd"/>
    <property type="match status" value="1"/>
</dbReference>
<evidence type="ECO:0000256" key="6">
    <source>
        <dbReference type="SAM" id="Phobius"/>
    </source>
</evidence>
<dbReference type="InterPro" id="IPR019421">
    <property type="entry name" value="7TM_GPCR_serpentine_rcpt_Srd"/>
</dbReference>
<evidence type="ECO:0000256" key="4">
    <source>
        <dbReference type="ARBA" id="ARBA00022989"/>
    </source>
</evidence>
<proteinExistence type="inferred from homology"/>